<dbReference type="Proteomes" id="UP000005259">
    <property type="component" value="Chromosome"/>
</dbReference>
<evidence type="ECO:0000313" key="2">
    <source>
        <dbReference type="Proteomes" id="UP000005259"/>
    </source>
</evidence>
<proteinExistence type="predicted"/>
<dbReference type="AlphaFoldDB" id="A0A9W3J863"/>
<protein>
    <submittedName>
        <fullName evidence="1">Uncharacterized protein</fullName>
    </submittedName>
</protein>
<gene>
    <name evidence="1" type="ORF">BTG_12060</name>
</gene>
<evidence type="ECO:0000313" key="1">
    <source>
        <dbReference type="EMBL" id="AFQ15868.1"/>
    </source>
</evidence>
<organism evidence="1 2">
    <name type="scientific">Bacillus thuringiensis HD-771</name>
    <dbReference type="NCBI Taxonomy" id="1218175"/>
    <lineage>
        <taxon>Bacteria</taxon>
        <taxon>Bacillati</taxon>
        <taxon>Bacillota</taxon>
        <taxon>Bacilli</taxon>
        <taxon>Bacillales</taxon>
        <taxon>Bacillaceae</taxon>
        <taxon>Bacillus</taxon>
        <taxon>Bacillus cereus group</taxon>
    </lineage>
</organism>
<reference evidence="1 2" key="1">
    <citation type="submission" date="2012-08" db="EMBL/GenBank/DDBJ databases">
        <authorList>
            <person name="Doggett N."/>
            <person name="Teshima H."/>
            <person name="Bruce D."/>
            <person name="Detter J.C."/>
            <person name="Johnson S.L."/>
            <person name="Han C."/>
        </authorList>
    </citation>
    <scope>NUCLEOTIDE SEQUENCE [LARGE SCALE GENOMIC DNA]</scope>
    <source>
        <strain evidence="1 2">HD-771</strain>
    </source>
</reference>
<name>A0A9W3J863_BACTU</name>
<accession>A0A9W3J863</accession>
<dbReference type="KEGG" id="bti:BTG_12060"/>
<sequence length="80" mass="9034">MKKQDIWDLTLPQLNYYLKKCHKHIEFTVKVHSMSFTGLFGGGSAQATEQDNLKNSDGKEVIDGYEVANADDMEWLAGIL</sequence>
<dbReference type="EMBL" id="CP003752">
    <property type="protein sequence ID" value="AFQ15868.1"/>
    <property type="molecule type" value="Genomic_DNA"/>
</dbReference>